<sequence>MGTSGTRLAVEAVEGLDLVVAEGGKVPEAYIPDRLADGQVVVGDGSGNVPEDRLPERLSAGSLTASTAQSIQPGETDPQAAVDARTATALDLSLAPGARAFVSRVRMGLSAAFGIASDSTADKMYEWLVMGLLLWTGRYAPRANVDVYERNGSAASYKSPVPVQTGVSARATVIYDDFATPASDVIGTTPTVGTPWAGSHANAANDFDVANGRMRATSSETLRATIVNTVPVGDRAMSGRTYQTGVGVLRLGIARKDDNNWLALFIDRAAGNWRGQIVQRIAGAQATIATMDQLTNFPAGDAFDFGIQVVGSRCTAQVNGAPLGCVLDADATDLVATSTLIGIWVTTNFAVELDYVRVEQLTAATAPPTVSIYNGGLSGSQLSEQQGHIAELYPSSTPLHGFAINHGHNHGSTSPTAFLEAIDSFVADLRAQQPSVGLIVASQNPELLPSANVADHRARNAALPAYARRNGYTYVPGYESYSIRLDGGASAIQASDGVHPYGSLAEPAGSGLQANALADTLATF</sequence>
<dbReference type="RefSeq" id="WP_183593684.1">
    <property type="nucleotide sequence ID" value="NZ_JACHWR010000002.1"/>
</dbReference>
<dbReference type="SUPFAM" id="SSF52266">
    <property type="entry name" value="SGNH hydrolase"/>
    <property type="match status" value="1"/>
</dbReference>
<dbReference type="InterPro" id="IPR036514">
    <property type="entry name" value="SGNH_hydro_sf"/>
</dbReference>
<dbReference type="EMBL" id="JACHWR010000002">
    <property type="protein sequence ID" value="MBB3043930.1"/>
    <property type="molecule type" value="Genomic_DNA"/>
</dbReference>
<evidence type="ECO:0000313" key="2">
    <source>
        <dbReference type="Proteomes" id="UP000589626"/>
    </source>
</evidence>
<dbReference type="Proteomes" id="UP000589626">
    <property type="component" value="Unassembled WGS sequence"/>
</dbReference>
<protein>
    <submittedName>
        <fullName evidence="1">Uncharacterized protein</fullName>
    </submittedName>
</protein>
<dbReference type="AlphaFoldDB" id="A0A7W4VY90"/>
<proteinExistence type="predicted"/>
<name>A0A7W4VY90_9ACTN</name>
<evidence type="ECO:0000313" key="1">
    <source>
        <dbReference type="EMBL" id="MBB3043930.1"/>
    </source>
</evidence>
<dbReference type="Gene3D" id="3.40.50.1110">
    <property type="entry name" value="SGNH hydrolase"/>
    <property type="match status" value="1"/>
</dbReference>
<reference evidence="1 2" key="1">
    <citation type="submission" date="2020-08" db="EMBL/GenBank/DDBJ databases">
        <title>Sequencing the genomes of 1000 actinobacteria strains.</title>
        <authorList>
            <person name="Klenk H.-P."/>
        </authorList>
    </citation>
    <scope>NUCLEOTIDE SEQUENCE [LARGE SCALE GENOMIC DNA]</scope>
    <source>
        <strain evidence="1 2">DSM 105498</strain>
    </source>
</reference>
<comment type="caution">
    <text evidence="1">The sequence shown here is derived from an EMBL/GenBank/DDBJ whole genome shotgun (WGS) entry which is preliminary data.</text>
</comment>
<keyword evidence="2" id="KW-1185">Reference proteome</keyword>
<accession>A0A7W4VY90</accession>
<gene>
    <name evidence="1" type="ORF">FHU40_003748</name>
</gene>
<organism evidence="1 2">
    <name type="scientific">Nocardioides soli</name>
    <dbReference type="NCBI Taxonomy" id="1036020"/>
    <lineage>
        <taxon>Bacteria</taxon>
        <taxon>Bacillati</taxon>
        <taxon>Actinomycetota</taxon>
        <taxon>Actinomycetes</taxon>
        <taxon>Propionibacteriales</taxon>
        <taxon>Nocardioidaceae</taxon>
        <taxon>Nocardioides</taxon>
    </lineage>
</organism>